<comment type="caution">
    <text evidence="2">The sequence shown here is derived from an EMBL/GenBank/DDBJ whole genome shotgun (WGS) entry which is preliminary data.</text>
</comment>
<feature type="region of interest" description="Disordered" evidence="1">
    <location>
        <begin position="1"/>
        <end position="26"/>
    </location>
</feature>
<evidence type="ECO:0000313" key="3">
    <source>
        <dbReference type="Proteomes" id="UP000624404"/>
    </source>
</evidence>
<feature type="region of interest" description="Disordered" evidence="1">
    <location>
        <begin position="71"/>
        <end position="152"/>
    </location>
</feature>
<evidence type="ECO:0000256" key="1">
    <source>
        <dbReference type="SAM" id="MobiDB-lite"/>
    </source>
</evidence>
<name>A0A8H2ZRB8_9HELO</name>
<accession>A0A8H2ZRB8</accession>
<feature type="compositionally biased region" description="Polar residues" evidence="1">
    <location>
        <begin position="98"/>
        <end position="116"/>
    </location>
</feature>
<dbReference type="EMBL" id="CAJHIA010000017">
    <property type="protein sequence ID" value="CAD6445736.1"/>
    <property type="molecule type" value="Genomic_DNA"/>
</dbReference>
<feature type="compositionally biased region" description="Basic and acidic residues" evidence="1">
    <location>
        <begin position="129"/>
        <end position="152"/>
    </location>
</feature>
<feature type="compositionally biased region" description="Polar residues" evidence="1">
    <location>
        <begin position="1"/>
        <end position="20"/>
    </location>
</feature>
<organism evidence="2 3">
    <name type="scientific">Sclerotinia trifoliorum</name>
    <dbReference type="NCBI Taxonomy" id="28548"/>
    <lineage>
        <taxon>Eukaryota</taxon>
        <taxon>Fungi</taxon>
        <taxon>Dikarya</taxon>
        <taxon>Ascomycota</taxon>
        <taxon>Pezizomycotina</taxon>
        <taxon>Leotiomycetes</taxon>
        <taxon>Helotiales</taxon>
        <taxon>Sclerotiniaceae</taxon>
        <taxon>Sclerotinia</taxon>
    </lineage>
</organism>
<dbReference type="OrthoDB" id="3549034at2759"/>
<evidence type="ECO:0000313" key="2">
    <source>
        <dbReference type="EMBL" id="CAD6445736.1"/>
    </source>
</evidence>
<proteinExistence type="predicted"/>
<feature type="compositionally biased region" description="Basic and acidic residues" evidence="1">
    <location>
        <begin position="269"/>
        <end position="279"/>
    </location>
</feature>
<keyword evidence="3" id="KW-1185">Reference proteome</keyword>
<dbReference type="AlphaFoldDB" id="A0A8H2ZRB8"/>
<gene>
    <name evidence="2" type="ORF">SCLTRI_LOCUS5524</name>
</gene>
<feature type="region of interest" description="Disordered" evidence="1">
    <location>
        <begin position="269"/>
        <end position="296"/>
    </location>
</feature>
<sequence>MVPSKHSPTPCSGSLRSYTESDNDGQEVVRVRTSCDDARYCDKKLSAPCSISFDIGPAYYPRFLQKKSWEIESPEESESGSTHEPSNISPIVSPLVSPLTSSAESMTCTVSNQGPSQRDDESITEIDEATQRKSDLREQLEMERAKSSALKKERDDAVLCATDLKTKFDIVEKEKDDAEKQLCKTRQEISMLEKRRNGIFWGEKSALVQAERDQAITRESDSLELKQKAEKERDDALELVTRVYEFQKETLEERNEARRIALKRLKETEQAEKERDEAQRLAAESSKQTKQAQKLENEAEVRVGKLLWEKLLREGMQKERDEARRHLKEAEQRCYRWKRELDLLREEIEEMKGENKKRGWHRTSFLGALFD</sequence>
<protein>
    <submittedName>
        <fullName evidence="2">F47eab3c-2ea7-4ddd-be1b-b1276e819ad3-CDS</fullName>
    </submittedName>
</protein>
<dbReference type="Proteomes" id="UP000624404">
    <property type="component" value="Unassembled WGS sequence"/>
</dbReference>
<reference evidence="2" key="1">
    <citation type="submission" date="2020-10" db="EMBL/GenBank/DDBJ databases">
        <authorList>
            <person name="Kusch S."/>
        </authorList>
    </citation>
    <scope>NUCLEOTIDE SEQUENCE</scope>
    <source>
        <strain evidence="2">SwB9</strain>
    </source>
</reference>